<dbReference type="GO" id="GO:0016020">
    <property type="term" value="C:membrane"/>
    <property type="evidence" value="ECO:0007669"/>
    <property type="project" value="GOC"/>
</dbReference>
<dbReference type="GO" id="GO:0016758">
    <property type="term" value="F:hexosyltransferase activity"/>
    <property type="evidence" value="ECO:0007669"/>
    <property type="project" value="TreeGrafter"/>
</dbReference>
<dbReference type="InParanoid" id="A0A0H2RRE1"/>
<gene>
    <name evidence="3" type="ORF">SCHPADRAFT_851181</name>
</gene>
<sequence length="430" mass="50224">MTSLFVSDNQYEELDGDVDTNRRRRRRRHSWRNVLRQTTLSTILKISAALAVLFLLFEFAIWEPHIELAFYRRSWIKEEILTVEPLAGCFQSSRLSPHYNLTRAMAPKHRQIQAGMPLRLGMDCYNFAGTISPPRPSDPLLSSERTNYHSYWRADLAPFGPRQEWMLKSFFATQDIEHSRFILWTNGDLLSRSQVLQRWVRRHPDVFEVRVVDVHELAEGTALEGSKLLDINDAKAWVDGDLVRLLVIWAYGGLWVDMDELFTRDLSPLLEHEFISQWDCYDKIYVPFNGAVMHFLQHSPYLCEAFEIMAHSPPPRRDSTDWGSLLYLKLWRRLVAGGVEPFKVLPWCFVDGRSCRLDNRLPDPFSRDSDSWAGGDMKEGGLLDKTLNNVFTVHLHNQWDKAFAKDGWVQRLLLQKFDEILRTRGWIPES</sequence>
<keyword evidence="2" id="KW-1133">Transmembrane helix</keyword>
<dbReference type="EMBL" id="KQ085944">
    <property type="protein sequence ID" value="KLO14409.1"/>
    <property type="molecule type" value="Genomic_DNA"/>
</dbReference>
<feature type="transmembrane region" description="Helical" evidence="2">
    <location>
        <begin position="34"/>
        <end position="57"/>
    </location>
</feature>
<name>A0A0H2RRE1_9AGAM</name>
<dbReference type="InterPro" id="IPR051981">
    <property type="entry name" value="Glycosyltransf_32"/>
</dbReference>
<dbReference type="OrthoDB" id="409543at2759"/>
<accession>A0A0H2RRE1</accession>
<protein>
    <submittedName>
        <fullName evidence="3">Glycosyltransferase family 32 protein</fullName>
    </submittedName>
</protein>
<dbReference type="Proteomes" id="UP000053477">
    <property type="component" value="Unassembled WGS sequence"/>
</dbReference>
<dbReference type="InterPro" id="IPR007577">
    <property type="entry name" value="GlycoTrfase_DXD_sugar-bd_CS"/>
</dbReference>
<keyword evidence="2" id="KW-0472">Membrane</keyword>
<comment type="similarity">
    <text evidence="1">Belongs to the glycosyltransferase 32 family.</text>
</comment>
<keyword evidence="3" id="KW-0808">Transferase</keyword>
<evidence type="ECO:0000256" key="1">
    <source>
        <dbReference type="ARBA" id="ARBA00009003"/>
    </source>
</evidence>
<keyword evidence="2" id="KW-0812">Transmembrane</keyword>
<dbReference type="InterPro" id="IPR029044">
    <property type="entry name" value="Nucleotide-diphossugar_trans"/>
</dbReference>
<dbReference type="SUPFAM" id="SSF53448">
    <property type="entry name" value="Nucleotide-diphospho-sugar transferases"/>
    <property type="match status" value="1"/>
</dbReference>
<dbReference type="Gene3D" id="3.90.550.20">
    <property type="match status" value="1"/>
</dbReference>
<dbReference type="STRING" id="27342.A0A0H2RRE1"/>
<organism evidence="3 4">
    <name type="scientific">Schizopora paradoxa</name>
    <dbReference type="NCBI Taxonomy" id="27342"/>
    <lineage>
        <taxon>Eukaryota</taxon>
        <taxon>Fungi</taxon>
        <taxon>Dikarya</taxon>
        <taxon>Basidiomycota</taxon>
        <taxon>Agaricomycotina</taxon>
        <taxon>Agaricomycetes</taxon>
        <taxon>Hymenochaetales</taxon>
        <taxon>Schizoporaceae</taxon>
        <taxon>Schizopora</taxon>
    </lineage>
</organism>
<dbReference type="Pfam" id="PF04488">
    <property type="entry name" value="Gly_transf_sug"/>
    <property type="match status" value="1"/>
</dbReference>
<evidence type="ECO:0000313" key="4">
    <source>
        <dbReference type="Proteomes" id="UP000053477"/>
    </source>
</evidence>
<dbReference type="GO" id="GO:0006688">
    <property type="term" value="P:glycosphingolipid biosynthetic process"/>
    <property type="evidence" value="ECO:0007669"/>
    <property type="project" value="TreeGrafter"/>
</dbReference>
<keyword evidence="4" id="KW-1185">Reference proteome</keyword>
<proteinExistence type="inferred from homology"/>
<dbReference type="PANTHER" id="PTHR12042">
    <property type="entry name" value="LACTOSYLCERAMIDE 4-ALPHA-GALACTOSYLTRANSFERASE ALPHA- 1,4-GALACTOSYLTRANSFERASE"/>
    <property type="match status" value="1"/>
</dbReference>
<evidence type="ECO:0000313" key="3">
    <source>
        <dbReference type="EMBL" id="KLO14409.1"/>
    </source>
</evidence>
<dbReference type="AlphaFoldDB" id="A0A0H2RRE1"/>
<dbReference type="PANTHER" id="PTHR12042:SF21">
    <property type="entry name" value="ALPHA1,4-GALACTOSYLTRANSFERASE 1-RELATED"/>
    <property type="match status" value="1"/>
</dbReference>
<reference evidence="3 4" key="1">
    <citation type="submission" date="2015-04" db="EMBL/GenBank/DDBJ databases">
        <title>Complete genome sequence of Schizopora paradoxa KUC8140, a cosmopolitan wood degrader in East Asia.</title>
        <authorList>
            <consortium name="DOE Joint Genome Institute"/>
            <person name="Min B."/>
            <person name="Park H."/>
            <person name="Jang Y."/>
            <person name="Kim J.-J."/>
            <person name="Kim K.H."/>
            <person name="Pangilinan J."/>
            <person name="Lipzen A."/>
            <person name="Riley R."/>
            <person name="Grigoriev I.V."/>
            <person name="Spatafora J.W."/>
            <person name="Choi I.-G."/>
        </authorList>
    </citation>
    <scope>NUCLEOTIDE SEQUENCE [LARGE SCALE GENOMIC DNA]</scope>
    <source>
        <strain evidence="3 4">KUC8140</strain>
    </source>
</reference>
<evidence type="ECO:0000256" key="2">
    <source>
        <dbReference type="SAM" id="Phobius"/>
    </source>
</evidence>